<keyword evidence="5" id="KW-0798">TonB box</keyword>
<protein>
    <submittedName>
        <fullName evidence="9">TonB-dependent receptor</fullName>
    </submittedName>
</protein>
<dbReference type="Pfam" id="PF00593">
    <property type="entry name" value="TonB_dep_Rec_b-barrel"/>
    <property type="match status" value="1"/>
</dbReference>
<reference evidence="9 10" key="1">
    <citation type="submission" date="2024-08" db="EMBL/GenBank/DDBJ databases">
        <authorList>
            <person name="Lu H."/>
        </authorList>
    </citation>
    <scope>NUCLEOTIDE SEQUENCE [LARGE SCALE GENOMIC DNA]</scope>
    <source>
        <strain evidence="9 10">LYH14W</strain>
    </source>
</reference>
<dbReference type="PANTHER" id="PTHR40980">
    <property type="entry name" value="PLUG DOMAIN-CONTAINING PROTEIN"/>
    <property type="match status" value="1"/>
</dbReference>
<feature type="signal peptide" evidence="6">
    <location>
        <begin position="1"/>
        <end position="26"/>
    </location>
</feature>
<evidence type="ECO:0000256" key="6">
    <source>
        <dbReference type="SAM" id="SignalP"/>
    </source>
</evidence>
<keyword evidence="9" id="KW-0675">Receptor</keyword>
<sequence>MRSTSCLSLRPTALAVFTLLMGAAQAQTAAPADADNNKLETVLVTGIRAAKDKSLASKRYADGVTEVISAEDIGKMPDKNVADALQRLPGINTATGTGGNGGYDENDRVSMRGTSPSLSLVTLNGHSVASADWDYGDMIAGGAGPNTSGSARSVSFLLLPSELVSQVVVHKSAQADDIEGGVAGSIDIITRRPLDFKKPFTAEIGLQAVYSDRAGKTDPQLSALVNWKNAGNTLGVMGQFFDERRHVRRDGQTRSYGIATAAQANAAVPVGTTFVTNVATQLFEQERKRRGGVLGVQWKASDDLTLGAEAFMSQLDASYHRQVFNTDFANSLNSKVVPTGAVISNGVLTGGTFANTTNNGNNLQATYNPGAAVKTNYYTADFKLKASEQLSVNGLVGTTKAEGKADFYEHYMSFRGVTQAYALGNESGATSISLPNGLSASNWNFIRSDHNHTLASSVDREDFAQLDGEWSFDSGALNSLKFGWRGADHLRQAYRPLKTGWPMNAAGTGQVDGGLPQIAWDGKTLPSDFGASLGDGAGGLAGYVPSLSPSTIAQWSEANLSNDPVFNRPASGPFRVGEKSQALYLMAKLSGDAWRGNVGLRYVKTNTSVTTNTGLSCGAAGSRAADGTLITYGSALQASECAAFVPTGATLTTGSRFGNFFTMTTDSKGSELLPSASLVFDVSKNLTVRAAVAKTMSRPEYSALGTAIGNFQYNPASTPVSTASGGNPKLDPVVAKNYNLGVEWYFQPRSLLSAQVFVIDFDSLIGAGSSVQYLFNTAAKDPVTGVLKPAFMDTTVSQPISVTGKSKGIELGWEQPLWGGFGANANYTFADAKEANGNPIMGAARHTYNLGAYYEDERFNARIAYAHRSEIRIGLYGAQQSYAAASGTVNASFGVKLTDALTLSVEGLNLNSPTLRYFNKVPTNASLPEQTTALYNSGRQVYVGLRYKY</sequence>
<feature type="domain" description="TonB-dependent receptor-like beta-barrel" evidence="7">
    <location>
        <begin position="433"/>
        <end position="910"/>
    </location>
</feature>
<organism evidence="9 10">
    <name type="scientific">Pelomonas parva</name>
    <dbReference type="NCBI Taxonomy" id="3299032"/>
    <lineage>
        <taxon>Bacteria</taxon>
        <taxon>Pseudomonadati</taxon>
        <taxon>Pseudomonadota</taxon>
        <taxon>Betaproteobacteria</taxon>
        <taxon>Burkholderiales</taxon>
        <taxon>Sphaerotilaceae</taxon>
        <taxon>Roseateles</taxon>
    </lineage>
</organism>
<evidence type="ECO:0000256" key="4">
    <source>
        <dbReference type="ARBA" id="ARBA00023237"/>
    </source>
</evidence>
<evidence type="ECO:0000313" key="10">
    <source>
        <dbReference type="Proteomes" id="UP001606210"/>
    </source>
</evidence>
<evidence type="ECO:0000259" key="7">
    <source>
        <dbReference type="Pfam" id="PF00593"/>
    </source>
</evidence>
<keyword evidence="10" id="KW-1185">Reference proteome</keyword>
<evidence type="ECO:0000256" key="1">
    <source>
        <dbReference type="ARBA" id="ARBA00004442"/>
    </source>
</evidence>
<dbReference type="SUPFAM" id="SSF56935">
    <property type="entry name" value="Porins"/>
    <property type="match status" value="1"/>
</dbReference>
<comment type="similarity">
    <text evidence="2 5">Belongs to the TonB-dependent receptor family.</text>
</comment>
<feature type="chain" id="PRO_5046205612" evidence="6">
    <location>
        <begin position="27"/>
        <end position="949"/>
    </location>
</feature>
<dbReference type="RefSeq" id="WP_394475293.1">
    <property type="nucleotide sequence ID" value="NZ_JBIGHV010000001.1"/>
</dbReference>
<dbReference type="EMBL" id="JBIGHV010000001">
    <property type="protein sequence ID" value="MFG6428361.1"/>
    <property type="molecule type" value="Genomic_DNA"/>
</dbReference>
<dbReference type="Proteomes" id="UP001606210">
    <property type="component" value="Unassembled WGS sequence"/>
</dbReference>
<dbReference type="InterPro" id="IPR010104">
    <property type="entry name" value="TonB_rcpt_bac"/>
</dbReference>
<dbReference type="Gene3D" id="2.170.130.10">
    <property type="entry name" value="TonB-dependent receptor, plug domain"/>
    <property type="match status" value="1"/>
</dbReference>
<keyword evidence="3 5" id="KW-0472">Membrane</keyword>
<feature type="domain" description="TonB-dependent receptor plug" evidence="8">
    <location>
        <begin position="60"/>
        <end position="176"/>
    </location>
</feature>
<dbReference type="InterPro" id="IPR036942">
    <property type="entry name" value="Beta-barrel_TonB_sf"/>
</dbReference>
<dbReference type="NCBIfam" id="TIGR01782">
    <property type="entry name" value="TonB-Xanth-Caul"/>
    <property type="match status" value="1"/>
</dbReference>
<evidence type="ECO:0000259" key="8">
    <source>
        <dbReference type="Pfam" id="PF07715"/>
    </source>
</evidence>
<gene>
    <name evidence="9" type="ORF">ACG00Y_00460</name>
</gene>
<comment type="subcellular location">
    <subcellularLocation>
        <location evidence="1 5">Cell outer membrane</location>
    </subcellularLocation>
</comment>
<evidence type="ECO:0000256" key="5">
    <source>
        <dbReference type="RuleBase" id="RU003357"/>
    </source>
</evidence>
<dbReference type="InterPro" id="IPR000531">
    <property type="entry name" value="Beta-barrel_TonB"/>
</dbReference>
<dbReference type="Pfam" id="PF07715">
    <property type="entry name" value="Plug"/>
    <property type="match status" value="1"/>
</dbReference>
<keyword evidence="6" id="KW-0732">Signal</keyword>
<dbReference type="InterPro" id="IPR037066">
    <property type="entry name" value="Plug_dom_sf"/>
</dbReference>
<comment type="caution">
    <text evidence="9">The sequence shown here is derived from an EMBL/GenBank/DDBJ whole genome shotgun (WGS) entry which is preliminary data.</text>
</comment>
<keyword evidence="4" id="KW-0998">Cell outer membrane</keyword>
<dbReference type="PANTHER" id="PTHR40980:SF3">
    <property type="entry name" value="TONB-DEPENDENT RECEPTOR-LIKE BETA-BARREL DOMAIN-CONTAINING PROTEIN"/>
    <property type="match status" value="1"/>
</dbReference>
<evidence type="ECO:0000313" key="9">
    <source>
        <dbReference type="EMBL" id="MFG6428361.1"/>
    </source>
</evidence>
<accession>A0ABW7EVI4</accession>
<dbReference type="InterPro" id="IPR012910">
    <property type="entry name" value="Plug_dom"/>
</dbReference>
<name>A0ABW7EVI4_9BURK</name>
<dbReference type="Gene3D" id="2.40.170.20">
    <property type="entry name" value="TonB-dependent receptor, beta-barrel domain"/>
    <property type="match status" value="1"/>
</dbReference>
<evidence type="ECO:0000256" key="2">
    <source>
        <dbReference type="ARBA" id="ARBA00009810"/>
    </source>
</evidence>
<proteinExistence type="inferred from homology"/>
<evidence type="ECO:0000256" key="3">
    <source>
        <dbReference type="ARBA" id="ARBA00023136"/>
    </source>
</evidence>